<gene>
    <name evidence="2" type="ORF">P4T90_18920</name>
</gene>
<keyword evidence="1" id="KW-1133">Transmembrane helix</keyword>
<dbReference type="RefSeq" id="WP_066262158.1">
    <property type="nucleotide sequence ID" value="NZ_JARMAB010000030.1"/>
</dbReference>
<dbReference type="InterPro" id="IPR009574">
    <property type="entry name" value="DUF1189"/>
</dbReference>
<sequence length="258" mass="29129">MNIFKQFIKSIYSPKDIAKFRFQGIGKTILYVFFIMLLSIIPGVIYITKLAYTVLDEGQQIITHDIPSFSIHNGTLFSKEKKPLIIVKNDLTVLFDSTGSIQENDVQKGGTVIALLKHTFIFKSDGKTQVMAYSTLENQNLNNSNIQSFLRSLQGVMWVGIPVLFIFYYLMTAAGGFIKISIFALFGLLLAIRLEKKVNYRQSWRLTAYSITLPSVFFTIMAALKTTVAGAIYIDWIITLIVMLLSIREIPSPKKTSV</sequence>
<feature type="transmembrane region" description="Helical" evidence="1">
    <location>
        <begin position="29"/>
        <end position="47"/>
    </location>
</feature>
<evidence type="ECO:0000313" key="2">
    <source>
        <dbReference type="EMBL" id="MED1205124.1"/>
    </source>
</evidence>
<keyword evidence="1" id="KW-0812">Transmembrane</keyword>
<dbReference type="Pfam" id="PF06691">
    <property type="entry name" value="DUF1189"/>
    <property type="match status" value="1"/>
</dbReference>
<feature type="transmembrane region" description="Helical" evidence="1">
    <location>
        <begin position="206"/>
        <end position="224"/>
    </location>
</feature>
<feature type="transmembrane region" description="Helical" evidence="1">
    <location>
        <begin position="176"/>
        <end position="194"/>
    </location>
</feature>
<keyword evidence="3" id="KW-1185">Reference proteome</keyword>
<dbReference type="Proteomes" id="UP001341444">
    <property type="component" value="Unassembled WGS sequence"/>
</dbReference>
<evidence type="ECO:0000256" key="1">
    <source>
        <dbReference type="SAM" id="Phobius"/>
    </source>
</evidence>
<reference evidence="2 3" key="1">
    <citation type="submission" date="2023-03" db="EMBL/GenBank/DDBJ databases">
        <title>Bacillus Genome Sequencing.</title>
        <authorList>
            <person name="Dunlap C."/>
        </authorList>
    </citation>
    <scope>NUCLEOTIDE SEQUENCE [LARGE SCALE GENOMIC DNA]</scope>
    <source>
        <strain evidence="2 3">B-23453</strain>
    </source>
</reference>
<comment type="caution">
    <text evidence="2">The sequence shown here is derived from an EMBL/GenBank/DDBJ whole genome shotgun (WGS) entry which is preliminary data.</text>
</comment>
<name>A0ABU6MLE9_9BACI</name>
<feature type="transmembrane region" description="Helical" evidence="1">
    <location>
        <begin position="230"/>
        <end position="247"/>
    </location>
</feature>
<dbReference type="EMBL" id="JARMAB010000030">
    <property type="protein sequence ID" value="MED1205124.1"/>
    <property type="molecule type" value="Genomic_DNA"/>
</dbReference>
<keyword evidence="1" id="KW-0472">Membrane</keyword>
<evidence type="ECO:0000313" key="3">
    <source>
        <dbReference type="Proteomes" id="UP001341444"/>
    </source>
</evidence>
<proteinExistence type="predicted"/>
<protein>
    <submittedName>
        <fullName evidence="2">DUF1189 domain-containing protein</fullName>
    </submittedName>
</protein>
<accession>A0ABU6MLE9</accession>
<organism evidence="2 3">
    <name type="scientific">Heyndrickxia acidicola</name>
    <dbReference type="NCBI Taxonomy" id="209389"/>
    <lineage>
        <taxon>Bacteria</taxon>
        <taxon>Bacillati</taxon>
        <taxon>Bacillota</taxon>
        <taxon>Bacilli</taxon>
        <taxon>Bacillales</taxon>
        <taxon>Bacillaceae</taxon>
        <taxon>Heyndrickxia</taxon>
    </lineage>
</organism>